<dbReference type="Proteomes" id="UP000280842">
    <property type="component" value="Unassembled WGS sequence"/>
</dbReference>
<keyword evidence="1" id="KW-1133">Transmembrane helix</keyword>
<evidence type="ECO:0000313" key="3">
    <source>
        <dbReference type="Proteomes" id="UP000280842"/>
    </source>
</evidence>
<comment type="caution">
    <text evidence="2">The sequence shown here is derived from an EMBL/GenBank/DDBJ whole genome shotgun (WGS) entry which is preliminary data.</text>
</comment>
<sequence>MIEKILFFIYFFSAFLLVYFQNIYILSIAFILLGVLAYKNFWEIFIKTLVILWVFNGFVSLSYIIFSLIKNENPLDFIILFNLRVFDITFMSLLFSKRVNIIKAVSFSKTLSFLTTVSLLQINNFKKTFKDFQFALKSRTIKPIKDRKKREFIGMMTIYFFKKANHNAEEVSLALKSRGFFDKMQ</sequence>
<dbReference type="EMBL" id="REFO01000010">
    <property type="protein sequence ID" value="RMA97847.1"/>
    <property type="molecule type" value="Genomic_DNA"/>
</dbReference>
<evidence type="ECO:0000256" key="1">
    <source>
        <dbReference type="SAM" id="Phobius"/>
    </source>
</evidence>
<reference evidence="2 3" key="1">
    <citation type="submission" date="2018-10" db="EMBL/GenBank/DDBJ databases">
        <title>Genomic Encyclopedia of Archaeal and Bacterial Type Strains, Phase II (KMG-II): from individual species to whole genera.</title>
        <authorList>
            <person name="Goeker M."/>
        </authorList>
    </citation>
    <scope>NUCLEOTIDE SEQUENCE [LARGE SCALE GENOMIC DNA]</scope>
    <source>
        <strain evidence="2 3">VM1</strain>
    </source>
</reference>
<accession>A0A3M0BL08</accession>
<feature type="transmembrane region" description="Helical" evidence="1">
    <location>
        <begin position="7"/>
        <end position="38"/>
    </location>
</feature>
<evidence type="ECO:0000313" key="2">
    <source>
        <dbReference type="EMBL" id="RMA97847.1"/>
    </source>
</evidence>
<proteinExistence type="predicted"/>
<protein>
    <submittedName>
        <fullName evidence="2">Cobalt/nickel transport system permease protein</fullName>
    </submittedName>
</protein>
<feature type="transmembrane region" description="Helical" evidence="1">
    <location>
        <begin position="77"/>
        <end position="95"/>
    </location>
</feature>
<organism evidence="2 3">
    <name type="scientific">Hydrogenothermus marinus</name>
    <dbReference type="NCBI Taxonomy" id="133270"/>
    <lineage>
        <taxon>Bacteria</taxon>
        <taxon>Pseudomonadati</taxon>
        <taxon>Aquificota</taxon>
        <taxon>Aquificia</taxon>
        <taxon>Aquificales</taxon>
        <taxon>Hydrogenothermaceae</taxon>
        <taxon>Hydrogenothermus</taxon>
    </lineage>
</organism>
<name>A0A3M0BL08_9AQUI</name>
<dbReference type="AlphaFoldDB" id="A0A3M0BL08"/>
<keyword evidence="1" id="KW-0472">Membrane</keyword>
<dbReference type="RefSeq" id="WP_121922608.1">
    <property type="nucleotide sequence ID" value="NZ_REFO01000010.1"/>
</dbReference>
<gene>
    <name evidence="2" type="ORF">CLV39_0477</name>
</gene>
<feature type="transmembrane region" description="Helical" evidence="1">
    <location>
        <begin position="44"/>
        <end position="65"/>
    </location>
</feature>
<keyword evidence="1" id="KW-0812">Transmembrane</keyword>
<dbReference type="OrthoDB" id="13572at2"/>
<keyword evidence="3" id="KW-1185">Reference proteome</keyword>